<evidence type="ECO:0000313" key="2">
    <source>
        <dbReference type="Proteomes" id="UP000664628"/>
    </source>
</evidence>
<protein>
    <recommendedName>
        <fullName evidence="3">Response regulatory domain-containing protein</fullName>
    </recommendedName>
</protein>
<dbReference type="Proteomes" id="UP000664628">
    <property type="component" value="Unassembled WGS sequence"/>
</dbReference>
<comment type="caution">
    <text evidence="1">The sequence shown here is derived from an EMBL/GenBank/DDBJ whole genome shotgun (WGS) entry which is preliminary data.</text>
</comment>
<gene>
    <name evidence="1" type="ORF">J2I46_06195</name>
</gene>
<sequence>MATALLYVNQCSSKPGEFPQFMFLGSDLILSGGGLVAALKKRYPNLLLIILCESQQADQAYQAGANCLLPRPATLPDWEELFEKIEGFWFGVARWPLPQ</sequence>
<organism evidence="1 2">
    <name type="scientific">Fibrella forsythiae</name>
    <dbReference type="NCBI Taxonomy" id="2817061"/>
    <lineage>
        <taxon>Bacteria</taxon>
        <taxon>Pseudomonadati</taxon>
        <taxon>Bacteroidota</taxon>
        <taxon>Cytophagia</taxon>
        <taxon>Cytophagales</taxon>
        <taxon>Spirosomataceae</taxon>
        <taxon>Fibrella</taxon>
    </lineage>
</organism>
<accession>A0ABS3JDT3</accession>
<reference evidence="1 2" key="1">
    <citation type="submission" date="2021-03" db="EMBL/GenBank/DDBJ databases">
        <title>Fibrella sp. HMF5405 genome sequencing and assembly.</title>
        <authorList>
            <person name="Kang H."/>
            <person name="Kim H."/>
            <person name="Bae S."/>
            <person name="Joh K."/>
        </authorList>
    </citation>
    <scope>NUCLEOTIDE SEQUENCE [LARGE SCALE GENOMIC DNA]</scope>
    <source>
        <strain evidence="1 2">HMF5405</strain>
    </source>
</reference>
<evidence type="ECO:0008006" key="3">
    <source>
        <dbReference type="Google" id="ProtNLM"/>
    </source>
</evidence>
<dbReference type="RefSeq" id="WP_207328078.1">
    <property type="nucleotide sequence ID" value="NZ_JAFMYW010000001.1"/>
</dbReference>
<keyword evidence="2" id="KW-1185">Reference proteome</keyword>
<evidence type="ECO:0000313" key="1">
    <source>
        <dbReference type="EMBL" id="MBO0948165.1"/>
    </source>
</evidence>
<name>A0ABS3JDT3_9BACT</name>
<dbReference type="EMBL" id="JAFMYW010000001">
    <property type="protein sequence ID" value="MBO0948165.1"/>
    <property type="molecule type" value="Genomic_DNA"/>
</dbReference>
<proteinExistence type="predicted"/>